<protein>
    <submittedName>
        <fullName evidence="5">CDP-alcohol phosphatidyltransferase family protein</fullName>
    </submittedName>
</protein>
<evidence type="ECO:0000256" key="3">
    <source>
        <dbReference type="SAM" id="MobiDB-lite"/>
    </source>
</evidence>
<evidence type="ECO:0000256" key="1">
    <source>
        <dbReference type="ARBA" id="ARBA00022679"/>
    </source>
</evidence>
<proteinExistence type="inferred from homology"/>
<feature type="transmembrane region" description="Helical" evidence="4">
    <location>
        <begin position="52"/>
        <end position="71"/>
    </location>
</feature>
<evidence type="ECO:0000256" key="4">
    <source>
        <dbReference type="SAM" id="Phobius"/>
    </source>
</evidence>
<comment type="similarity">
    <text evidence="2">Belongs to the CDP-alcohol phosphatidyltransferase class-I family.</text>
</comment>
<dbReference type="GO" id="GO:0016020">
    <property type="term" value="C:membrane"/>
    <property type="evidence" value="ECO:0007669"/>
    <property type="project" value="InterPro"/>
</dbReference>
<dbReference type="InterPro" id="IPR000462">
    <property type="entry name" value="CDP-OH_P_trans"/>
</dbReference>
<keyword evidence="1 2" id="KW-0808">Transferase</keyword>
<sequence>MSSQEGAVAVTSGSRKRPQRPRELQDPLNHYLYHPLAWQLARLLAPTPLTPNMVSVIGGCCVVAAAFAYAAPALGLLAWPLSALLGMALHMTWHVVDGADGDLARLTGRSSPIGEMVDGLCDYCSHIVLYLVLGWLLAGMGDPGARWIAWTWMWAAGLSHIVQSNHVEVQRRQYQWWVHGTPWIRNSHSADSATGRSPFGRLVSAYLALATGLTPHALRIDAAVAAAQDDPARLAAIRSAVRAEAPPLLLLCKILGPNPRAIVLGLAMLAGSPLWYFLYQSLVLNALLVVSVIAHNRAAQRIATRIGA</sequence>
<dbReference type="Proteomes" id="UP000520156">
    <property type="component" value="Unassembled WGS sequence"/>
</dbReference>
<dbReference type="AlphaFoldDB" id="A0A7X1F912"/>
<feature type="region of interest" description="Disordered" evidence="3">
    <location>
        <begin position="1"/>
        <end position="22"/>
    </location>
</feature>
<reference evidence="5 6" key="1">
    <citation type="submission" date="2020-08" db="EMBL/GenBank/DDBJ databases">
        <title>The genome sequence of Novosphingobium flavum 4Y4.</title>
        <authorList>
            <person name="Liu Y."/>
        </authorList>
    </citation>
    <scope>NUCLEOTIDE SEQUENCE [LARGE SCALE GENOMIC DNA]</scope>
    <source>
        <strain evidence="5 6">4Y4</strain>
    </source>
</reference>
<keyword evidence="4" id="KW-0472">Membrane</keyword>
<keyword evidence="4" id="KW-0812">Transmembrane</keyword>
<dbReference type="PROSITE" id="PS00379">
    <property type="entry name" value="CDP_ALCOHOL_P_TRANSF"/>
    <property type="match status" value="1"/>
</dbReference>
<gene>
    <name evidence="5" type="ORF">H7F49_12905</name>
</gene>
<keyword evidence="6" id="KW-1185">Reference proteome</keyword>
<dbReference type="Gene3D" id="1.20.120.1760">
    <property type="match status" value="1"/>
</dbReference>
<dbReference type="InterPro" id="IPR043130">
    <property type="entry name" value="CDP-OH_PTrfase_TM_dom"/>
</dbReference>
<evidence type="ECO:0000256" key="2">
    <source>
        <dbReference type="RuleBase" id="RU003750"/>
    </source>
</evidence>
<dbReference type="Pfam" id="PF01066">
    <property type="entry name" value="CDP-OH_P_transf"/>
    <property type="match status" value="1"/>
</dbReference>
<feature type="transmembrane region" description="Helical" evidence="4">
    <location>
        <begin position="276"/>
        <end position="295"/>
    </location>
</feature>
<dbReference type="InterPro" id="IPR048254">
    <property type="entry name" value="CDP_ALCOHOL_P_TRANSF_CS"/>
</dbReference>
<dbReference type="RefSeq" id="WP_185684011.1">
    <property type="nucleotide sequence ID" value="NZ_JACLAU010000022.1"/>
</dbReference>
<dbReference type="EMBL" id="JACLAU010000022">
    <property type="protein sequence ID" value="MBC2652603.1"/>
    <property type="molecule type" value="Genomic_DNA"/>
</dbReference>
<evidence type="ECO:0000313" key="6">
    <source>
        <dbReference type="Proteomes" id="UP000520156"/>
    </source>
</evidence>
<organism evidence="5 6">
    <name type="scientific">Novosphingobium aerophilum</name>
    <dbReference type="NCBI Taxonomy" id="2839843"/>
    <lineage>
        <taxon>Bacteria</taxon>
        <taxon>Pseudomonadati</taxon>
        <taxon>Pseudomonadota</taxon>
        <taxon>Alphaproteobacteria</taxon>
        <taxon>Sphingomonadales</taxon>
        <taxon>Sphingomonadaceae</taxon>
        <taxon>Novosphingobium</taxon>
    </lineage>
</organism>
<evidence type="ECO:0000313" key="5">
    <source>
        <dbReference type="EMBL" id="MBC2652603.1"/>
    </source>
</evidence>
<dbReference type="GO" id="GO:0008654">
    <property type="term" value="P:phospholipid biosynthetic process"/>
    <property type="evidence" value="ECO:0007669"/>
    <property type="project" value="InterPro"/>
</dbReference>
<dbReference type="GO" id="GO:0016780">
    <property type="term" value="F:phosphotransferase activity, for other substituted phosphate groups"/>
    <property type="evidence" value="ECO:0007669"/>
    <property type="project" value="InterPro"/>
</dbReference>
<name>A0A7X1F912_9SPHN</name>
<accession>A0A7X1F912</accession>
<keyword evidence="4" id="KW-1133">Transmembrane helix</keyword>
<comment type="caution">
    <text evidence="5">The sequence shown here is derived from an EMBL/GenBank/DDBJ whole genome shotgun (WGS) entry which is preliminary data.</text>
</comment>